<name>A0A8J5TMB4_ZIZPA</name>
<sequence>MRSPPLPSEVAARGRRWLVGPIPPHVGRHNACRTCLCPSHGRMIRLPADGECAPLEDLTAEFRMRTQANAKLQATKWMLQEGYQYFSNVD</sequence>
<protein>
    <submittedName>
        <fullName evidence="1">Uncharacterized protein</fullName>
    </submittedName>
</protein>
<evidence type="ECO:0000313" key="1">
    <source>
        <dbReference type="EMBL" id="KAG8084081.1"/>
    </source>
</evidence>
<organism evidence="1 2">
    <name type="scientific">Zizania palustris</name>
    <name type="common">Northern wild rice</name>
    <dbReference type="NCBI Taxonomy" id="103762"/>
    <lineage>
        <taxon>Eukaryota</taxon>
        <taxon>Viridiplantae</taxon>
        <taxon>Streptophyta</taxon>
        <taxon>Embryophyta</taxon>
        <taxon>Tracheophyta</taxon>
        <taxon>Spermatophyta</taxon>
        <taxon>Magnoliopsida</taxon>
        <taxon>Liliopsida</taxon>
        <taxon>Poales</taxon>
        <taxon>Poaceae</taxon>
        <taxon>BOP clade</taxon>
        <taxon>Oryzoideae</taxon>
        <taxon>Oryzeae</taxon>
        <taxon>Zizaniinae</taxon>
        <taxon>Zizania</taxon>
    </lineage>
</organism>
<proteinExistence type="predicted"/>
<evidence type="ECO:0000313" key="2">
    <source>
        <dbReference type="Proteomes" id="UP000729402"/>
    </source>
</evidence>
<dbReference type="AlphaFoldDB" id="A0A8J5TMB4"/>
<gene>
    <name evidence="1" type="ORF">GUJ93_ZPchr0010g9304</name>
</gene>
<dbReference type="Proteomes" id="UP000729402">
    <property type="component" value="Unassembled WGS sequence"/>
</dbReference>
<dbReference type="EMBL" id="JAAALK010000082">
    <property type="protein sequence ID" value="KAG8084081.1"/>
    <property type="molecule type" value="Genomic_DNA"/>
</dbReference>
<reference evidence="1" key="2">
    <citation type="submission" date="2021-02" db="EMBL/GenBank/DDBJ databases">
        <authorList>
            <person name="Kimball J.A."/>
            <person name="Haas M.W."/>
            <person name="Macchietto M."/>
            <person name="Kono T."/>
            <person name="Duquette J."/>
            <person name="Shao M."/>
        </authorList>
    </citation>
    <scope>NUCLEOTIDE SEQUENCE</scope>
    <source>
        <tissue evidence="1">Fresh leaf tissue</tissue>
    </source>
</reference>
<comment type="caution">
    <text evidence="1">The sequence shown here is derived from an EMBL/GenBank/DDBJ whole genome shotgun (WGS) entry which is preliminary data.</text>
</comment>
<reference evidence="1" key="1">
    <citation type="journal article" date="2021" name="bioRxiv">
        <title>Whole Genome Assembly and Annotation of Northern Wild Rice, Zizania palustris L., Supports a Whole Genome Duplication in the Zizania Genus.</title>
        <authorList>
            <person name="Haas M."/>
            <person name="Kono T."/>
            <person name="Macchietto M."/>
            <person name="Millas R."/>
            <person name="McGilp L."/>
            <person name="Shao M."/>
            <person name="Duquette J."/>
            <person name="Hirsch C.N."/>
            <person name="Kimball J."/>
        </authorList>
    </citation>
    <scope>NUCLEOTIDE SEQUENCE</scope>
    <source>
        <tissue evidence="1">Fresh leaf tissue</tissue>
    </source>
</reference>
<accession>A0A8J5TMB4</accession>
<keyword evidence="2" id="KW-1185">Reference proteome</keyword>